<evidence type="ECO:0000256" key="4">
    <source>
        <dbReference type="ARBA" id="ARBA00023136"/>
    </source>
</evidence>
<dbReference type="EMBL" id="BRVS01000002">
    <property type="protein sequence ID" value="GLB66003.1"/>
    <property type="molecule type" value="Genomic_DNA"/>
</dbReference>
<dbReference type="PANTHER" id="PTHR33514:SF13">
    <property type="entry name" value="PROTEIN ABCI12, CHLOROPLASTIC"/>
    <property type="match status" value="1"/>
</dbReference>
<evidence type="ECO:0000256" key="3">
    <source>
        <dbReference type="ARBA" id="ARBA00022989"/>
    </source>
</evidence>
<reference evidence="6 7" key="1">
    <citation type="journal article" date="2023" name="Int. J. Syst. Evol. Microbiol.">
        <title>Arthrobacter mangrovi sp. nov., an actinobacterium isolated from the rhizosphere of a mangrove.</title>
        <authorList>
            <person name="Hamada M."/>
            <person name="Saitou S."/>
            <person name="Enomoto N."/>
            <person name="Nanri K."/>
            <person name="Hidaka K."/>
            <person name="Miura T."/>
            <person name="Tamura T."/>
        </authorList>
    </citation>
    <scope>NUCLEOTIDE SEQUENCE [LARGE SCALE GENOMIC DNA]</scope>
    <source>
        <strain evidence="6 7">NBRC 112813</strain>
    </source>
</reference>
<evidence type="ECO:0000313" key="6">
    <source>
        <dbReference type="EMBL" id="GLB66003.1"/>
    </source>
</evidence>
<evidence type="ECO:0000256" key="2">
    <source>
        <dbReference type="ARBA" id="ARBA00022692"/>
    </source>
</evidence>
<feature type="transmembrane region" description="Helical" evidence="5">
    <location>
        <begin position="47"/>
        <end position="64"/>
    </location>
</feature>
<keyword evidence="3 5" id="KW-1133">Transmembrane helix</keyword>
<comment type="subcellular location">
    <subcellularLocation>
        <location evidence="1">Membrane</location>
        <topology evidence="1">Multi-pass membrane protein</topology>
    </subcellularLocation>
</comment>
<keyword evidence="2 5" id="KW-0812">Transmembrane</keyword>
<dbReference type="Proteomes" id="UP001209654">
    <property type="component" value="Unassembled WGS sequence"/>
</dbReference>
<protein>
    <submittedName>
        <fullName evidence="6">Energy-coupling factor transporter transmembrane protein EcfT</fullName>
    </submittedName>
</protein>
<comment type="caution">
    <text evidence="6">The sequence shown here is derived from an EMBL/GenBank/DDBJ whole genome shotgun (WGS) entry which is preliminary data.</text>
</comment>
<dbReference type="CDD" id="cd16914">
    <property type="entry name" value="EcfT"/>
    <property type="match status" value="1"/>
</dbReference>
<sequence>MRGHAHLVSAYVPGSSWLHRAPLALKFGLLVAAGVAVLALPGPRPRAVVLAAVVMVHLAAGLPARRLVAPLRSMWLFLLVVLGYRWWVDSLPAALGVAAGLLACIYAANLLTSTTEVQRLLDGLVAAVTPLRRFGADPERFALTIGLMLRSIPFLLGSLHDVRDAARARGLGTSPRAIVQPVLIGAVAYARQTGDALAARGLGEKAMD</sequence>
<gene>
    <name evidence="6" type="primary">ecfT</name>
    <name evidence="6" type="ORF">AHIS1636_04420</name>
</gene>
<keyword evidence="4 5" id="KW-0472">Membrane</keyword>
<feature type="transmembrane region" description="Helical" evidence="5">
    <location>
        <begin position="21"/>
        <end position="41"/>
    </location>
</feature>
<keyword evidence="7" id="KW-1185">Reference proteome</keyword>
<dbReference type="InterPro" id="IPR003339">
    <property type="entry name" value="ABC/ECF_trnsptr_transmembrane"/>
</dbReference>
<accession>A0ABQ5MPU6</accession>
<evidence type="ECO:0000256" key="5">
    <source>
        <dbReference type="SAM" id="Phobius"/>
    </source>
</evidence>
<proteinExistence type="predicted"/>
<dbReference type="PANTHER" id="PTHR33514">
    <property type="entry name" value="PROTEIN ABCI12, CHLOROPLASTIC"/>
    <property type="match status" value="1"/>
</dbReference>
<evidence type="ECO:0000256" key="1">
    <source>
        <dbReference type="ARBA" id="ARBA00004141"/>
    </source>
</evidence>
<feature type="transmembrane region" description="Helical" evidence="5">
    <location>
        <begin position="93"/>
        <end position="111"/>
    </location>
</feature>
<dbReference type="RefSeq" id="WP_264794185.1">
    <property type="nucleotide sequence ID" value="NZ_BRVS01000002.1"/>
</dbReference>
<organism evidence="6 7">
    <name type="scientific">Arthrobacter mangrovi</name>
    <dbReference type="NCBI Taxonomy" id="2966350"/>
    <lineage>
        <taxon>Bacteria</taxon>
        <taxon>Bacillati</taxon>
        <taxon>Actinomycetota</taxon>
        <taxon>Actinomycetes</taxon>
        <taxon>Micrococcales</taxon>
        <taxon>Micrococcaceae</taxon>
        <taxon>Arthrobacter</taxon>
    </lineage>
</organism>
<dbReference type="Pfam" id="PF02361">
    <property type="entry name" value="CbiQ"/>
    <property type="match status" value="1"/>
</dbReference>
<evidence type="ECO:0000313" key="7">
    <source>
        <dbReference type="Proteomes" id="UP001209654"/>
    </source>
</evidence>
<name>A0ABQ5MPU6_9MICC</name>